<gene>
    <name evidence="1" type="ORF">S03H2_70394</name>
</gene>
<comment type="caution">
    <text evidence="1">The sequence shown here is derived from an EMBL/GenBank/DDBJ whole genome shotgun (WGS) entry which is preliminary data.</text>
</comment>
<reference evidence="1" key="1">
    <citation type="journal article" date="2014" name="Front. Microbiol.">
        <title>High frequency of phylogenetically diverse reductive dehalogenase-homologous genes in deep subseafloor sedimentary metagenomes.</title>
        <authorList>
            <person name="Kawai M."/>
            <person name="Futagami T."/>
            <person name="Toyoda A."/>
            <person name="Takaki Y."/>
            <person name="Nishi S."/>
            <person name="Hori S."/>
            <person name="Arai W."/>
            <person name="Tsubouchi T."/>
            <person name="Morono Y."/>
            <person name="Uchiyama I."/>
            <person name="Ito T."/>
            <person name="Fujiyama A."/>
            <person name="Inagaki F."/>
            <person name="Takami H."/>
        </authorList>
    </citation>
    <scope>NUCLEOTIDE SEQUENCE</scope>
    <source>
        <strain evidence="1">Expedition CK06-06</strain>
    </source>
</reference>
<organism evidence="1">
    <name type="scientific">marine sediment metagenome</name>
    <dbReference type="NCBI Taxonomy" id="412755"/>
    <lineage>
        <taxon>unclassified sequences</taxon>
        <taxon>metagenomes</taxon>
        <taxon>ecological metagenomes</taxon>
    </lineage>
</organism>
<protein>
    <submittedName>
        <fullName evidence="1">Uncharacterized protein</fullName>
    </submittedName>
</protein>
<dbReference type="EMBL" id="BARU01046768">
    <property type="protein sequence ID" value="GAH93337.1"/>
    <property type="molecule type" value="Genomic_DNA"/>
</dbReference>
<accession>X1JH35</accession>
<sequence length="95" mass="10877">GSLDIFNINKAIIENKISQTLFLWLLYPLQTSKNQQLEKENLSIFGRTILECVGKNESCTSARLLDNFKQYDEEEILNEIFGLVDKGYLVTSSND</sequence>
<name>X1JH35_9ZZZZ</name>
<proteinExistence type="predicted"/>
<feature type="non-terminal residue" evidence="1">
    <location>
        <position position="1"/>
    </location>
</feature>
<dbReference type="AlphaFoldDB" id="X1JH35"/>
<evidence type="ECO:0000313" key="1">
    <source>
        <dbReference type="EMBL" id="GAH93337.1"/>
    </source>
</evidence>